<evidence type="ECO:0000256" key="3">
    <source>
        <dbReference type="ARBA" id="ARBA00022692"/>
    </source>
</evidence>
<feature type="transmembrane region" description="Helical" evidence="8">
    <location>
        <begin position="79"/>
        <end position="96"/>
    </location>
</feature>
<dbReference type="STRING" id="446469.Sked_12790"/>
<feature type="transmembrane region" description="Helical" evidence="8">
    <location>
        <begin position="34"/>
        <end position="59"/>
    </location>
</feature>
<dbReference type="Proteomes" id="UP000000322">
    <property type="component" value="Chromosome"/>
</dbReference>
<evidence type="ECO:0000256" key="5">
    <source>
        <dbReference type="ARBA" id="ARBA00022989"/>
    </source>
</evidence>
<dbReference type="RefSeq" id="WP_012866290.1">
    <property type="nucleotide sequence ID" value="NC_013521.1"/>
</dbReference>
<sequence>MSYAQLNLVFLVVVAVATVVLTRRAGVGPRWWQAVALGIVVLSVLTVIFDSLMIMADLFRYEDDLMVGIVLWLTPVEDLAWPIAAGLLLPALWTWLGRRGTREDTPGQQVEPGREDAR</sequence>
<gene>
    <name evidence="10" type="ordered locus">Sked_12790</name>
</gene>
<reference evidence="10 11" key="1">
    <citation type="journal article" date="2009" name="Stand. Genomic Sci.">
        <title>Complete genome sequence of Sanguibacter keddieii type strain (ST-74).</title>
        <authorList>
            <person name="Ivanova N."/>
            <person name="Sikorski J."/>
            <person name="Sims D."/>
            <person name="Brettin T."/>
            <person name="Detter J.C."/>
            <person name="Han C."/>
            <person name="Lapidus A."/>
            <person name="Copeland A."/>
            <person name="Glavina Del Rio T."/>
            <person name="Nolan M."/>
            <person name="Chen F."/>
            <person name="Lucas S."/>
            <person name="Tice H."/>
            <person name="Cheng J.F."/>
            <person name="Bruce D."/>
            <person name="Goodwin L."/>
            <person name="Pitluck S."/>
            <person name="Pati A."/>
            <person name="Mavromatis K."/>
            <person name="Chen A."/>
            <person name="Palaniappan K."/>
            <person name="D'haeseleer P."/>
            <person name="Chain P."/>
            <person name="Bristow J."/>
            <person name="Eisen J.A."/>
            <person name="Markowitz V."/>
            <person name="Hugenholtz P."/>
            <person name="Goker M."/>
            <person name="Pukall R."/>
            <person name="Klenk H.P."/>
            <person name="Kyrpides N.C."/>
        </authorList>
    </citation>
    <scope>NUCLEOTIDE SEQUENCE [LARGE SCALE GENOMIC DNA]</scope>
    <source>
        <strain evidence="11">ATCC 51767 / DSM 10542 / NCFB 3025 / ST-74</strain>
    </source>
</reference>
<proteinExistence type="predicted"/>
<keyword evidence="7" id="KW-0413">Isomerase</keyword>
<keyword evidence="3 8" id="KW-0812">Transmembrane</keyword>
<keyword evidence="11" id="KW-1185">Reference proteome</keyword>
<evidence type="ECO:0000256" key="4">
    <source>
        <dbReference type="ARBA" id="ARBA00022746"/>
    </source>
</evidence>
<organism evidence="10 11">
    <name type="scientific">Sanguibacter keddieii (strain ATCC 51767 / DSM 10542 / NCFB 3025 / ST-74)</name>
    <dbReference type="NCBI Taxonomy" id="446469"/>
    <lineage>
        <taxon>Bacteria</taxon>
        <taxon>Bacillati</taxon>
        <taxon>Actinomycetota</taxon>
        <taxon>Actinomycetes</taxon>
        <taxon>Micrococcales</taxon>
        <taxon>Sanguibacteraceae</taxon>
        <taxon>Sanguibacter</taxon>
    </lineage>
</organism>
<feature type="transmembrane region" description="Helical" evidence="8">
    <location>
        <begin position="6"/>
        <end position="22"/>
    </location>
</feature>
<evidence type="ECO:0000256" key="7">
    <source>
        <dbReference type="ARBA" id="ARBA00023235"/>
    </source>
</evidence>
<evidence type="ECO:0000256" key="6">
    <source>
        <dbReference type="ARBA" id="ARBA00023136"/>
    </source>
</evidence>
<evidence type="ECO:0000256" key="2">
    <source>
        <dbReference type="ARBA" id="ARBA00004829"/>
    </source>
</evidence>
<dbReference type="Pfam" id="PF18916">
    <property type="entry name" value="Lycopene_cyc"/>
    <property type="match status" value="1"/>
</dbReference>
<keyword evidence="5 8" id="KW-1133">Transmembrane helix</keyword>
<dbReference type="KEGG" id="ske:Sked_12790"/>
<keyword evidence="4" id="KW-0125">Carotenoid biosynthesis</keyword>
<dbReference type="eggNOG" id="ENOG503334T">
    <property type="taxonomic scope" value="Bacteria"/>
</dbReference>
<evidence type="ECO:0000256" key="1">
    <source>
        <dbReference type="ARBA" id="ARBA00004141"/>
    </source>
</evidence>
<comment type="subcellular location">
    <subcellularLocation>
        <location evidence="1">Membrane</location>
        <topology evidence="1">Multi-pass membrane protein</topology>
    </subcellularLocation>
</comment>
<evidence type="ECO:0000313" key="11">
    <source>
        <dbReference type="Proteomes" id="UP000000322"/>
    </source>
</evidence>
<dbReference type="HOGENOM" id="CLU_153089_1_0_11"/>
<accession>D1BEE3</accession>
<feature type="domain" description="Lycopene cyclase" evidence="9">
    <location>
        <begin position="8"/>
        <end position="95"/>
    </location>
</feature>
<dbReference type="InterPro" id="IPR017825">
    <property type="entry name" value="Lycopene_cyclase_dom"/>
</dbReference>
<keyword evidence="6 8" id="KW-0472">Membrane</keyword>
<evidence type="ECO:0000313" key="10">
    <source>
        <dbReference type="EMBL" id="ACZ21221.1"/>
    </source>
</evidence>
<name>D1BEE3_SANKS</name>
<dbReference type="AlphaFoldDB" id="D1BEE3"/>
<evidence type="ECO:0000256" key="8">
    <source>
        <dbReference type="SAM" id="Phobius"/>
    </source>
</evidence>
<protein>
    <submittedName>
        <fullName evidence="10">Lycopene cyclase domain protein</fullName>
    </submittedName>
</protein>
<dbReference type="EMBL" id="CP001819">
    <property type="protein sequence ID" value="ACZ21221.1"/>
    <property type="molecule type" value="Genomic_DNA"/>
</dbReference>
<comment type="pathway">
    <text evidence="2">Carotenoid biosynthesis.</text>
</comment>
<evidence type="ECO:0000259" key="9">
    <source>
        <dbReference type="Pfam" id="PF18916"/>
    </source>
</evidence>